<feature type="region of interest" description="Disordered" evidence="1">
    <location>
        <begin position="96"/>
        <end position="192"/>
    </location>
</feature>
<reference evidence="3" key="1">
    <citation type="journal article" date="2016" name="Nat. Commun.">
        <title>The Gonium pectorale genome demonstrates co-option of cell cycle regulation during the evolution of multicellularity.</title>
        <authorList>
            <person name="Hanschen E.R."/>
            <person name="Marriage T.N."/>
            <person name="Ferris P.J."/>
            <person name="Hamaji T."/>
            <person name="Toyoda A."/>
            <person name="Fujiyama A."/>
            <person name="Neme R."/>
            <person name="Noguchi H."/>
            <person name="Minakuchi Y."/>
            <person name="Suzuki M."/>
            <person name="Kawai-Toyooka H."/>
            <person name="Smith D.R."/>
            <person name="Sparks H."/>
            <person name="Anderson J."/>
            <person name="Bakaric R."/>
            <person name="Luria V."/>
            <person name="Karger A."/>
            <person name="Kirschner M.W."/>
            <person name="Durand P.M."/>
            <person name="Michod R.E."/>
            <person name="Nozaki H."/>
            <person name="Olson B.J."/>
        </authorList>
    </citation>
    <scope>NUCLEOTIDE SEQUENCE [LARGE SCALE GENOMIC DNA]</scope>
    <source>
        <strain evidence="3">NIES-2863</strain>
    </source>
</reference>
<name>A0A150GGF1_GONPE</name>
<dbReference type="Proteomes" id="UP000075714">
    <property type="component" value="Unassembled WGS sequence"/>
</dbReference>
<accession>A0A150GGF1</accession>
<dbReference type="EMBL" id="LSYV01000025">
    <property type="protein sequence ID" value="KXZ48906.1"/>
    <property type="molecule type" value="Genomic_DNA"/>
</dbReference>
<evidence type="ECO:0000313" key="2">
    <source>
        <dbReference type="EMBL" id="KXZ48906.1"/>
    </source>
</evidence>
<evidence type="ECO:0000313" key="3">
    <source>
        <dbReference type="Proteomes" id="UP000075714"/>
    </source>
</evidence>
<evidence type="ECO:0000256" key="1">
    <source>
        <dbReference type="SAM" id="MobiDB-lite"/>
    </source>
</evidence>
<dbReference type="OrthoDB" id="416217at2759"/>
<proteinExistence type="predicted"/>
<keyword evidence="3" id="KW-1185">Reference proteome</keyword>
<comment type="caution">
    <text evidence="2">The sequence shown here is derived from an EMBL/GenBank/DDBJ whole genome shotgun (WGS) entry which is preliminary data.</text>
</comment>
<protein>
    <submittedName>
        <fullName evidence="2">Uncharacterized protein</fullName>
    </submittedName>
</protein>
<dbReference type="STRING" id="33097.A0A150GGF1"/>
<dbReference type="AlphaFoldDB" id="A0A150GGF1"/>
<organism evidence="2 3">
    <name type="scientific">Gonium pectorale</name>
    <name type="common">Green alga</name>
    <dbReference type="NCBI Taxonomy" id="33097"/>
    <lineage>
        <taxon>Eukaryota</taxon>
        <taxon>Viridiplantae</taxon>
        <taxon>Chlorophyta</taxon>
        <taxon>core chlorophytes</taxon>
        <taxon>Chlorophyceae</taxon>
        <taxon>CS clade</taxon>
        <taxon>Chlamydomonadales</taxon>
        <taxon>Volvocaceae</taxon>
        <taxon>Gonium</taxon>
    </lineage>
</organism>
<feature type="compositionally biased region" description="Low complexity" evidence="1">
    <location>
        <begin position="96"/>
        <end position="171"/>
    </location>
</feature>
<sequence length="216" mass="21762">MPPHCVIEDVTDKWDPEEGDKQLGDMLIKHEGDAGKFLVTVLGFLKRKSNFFKGDDPKRRLLEAYKEVAGEPAAPAGMKGGFLGGAKAAAGAAAEPAQPAAEAGPQPSSSAAAPAQEAAAAPVPAEAPAASAPEAAPEAAPAAAEAAPAAPEPAAAEAAAEPAAAAEPSSETVPDAEDDKPKGLSESSWGALGRGCWPYRGGFWDGLFGLGRRACR</sequence>
<gene>
    <name evidence="2" type="ORF">GPECTOR_24g195</name>
</gene>